<name>A0A4Q9DLS2_9BACL</name>
<proteinExistence type="predicted"/>
<accession>A0A4Q9DLS2</accession>
<dbReference type="OrthoDB" id="2934210at2"/>
<dbReference type="Pfam" id="PF10676">
    <property type="entry name" value="gerPA"/>
    <property type="match status" value="1"/>
</dbReference>
<comment type="caution">
    <text evidence="2">The sequence shown here is derived from an EMBL/GenBank/DDBJ whole genome shotgun (WGS) entry which is preliminary data.</text>
</comment>
<gene>
    <name evidence="2" type="ORF">EYB31_25160</name>
</gene>
<keyword evidence="3" id="KW-1185">Reference proteome</keyword>
<protein>
    <submittedName>
        <fullName evidence="2">Spore germination protein</fullName>
    </submittedName>
</protein>
<organism evidence="2 3">
    <name type="scientific">Paenibacillus thalictri</name>
    <dbReference type="NCBI Taxonomy" id="2527873"/>
    <lineage>
        <taxon>Bacteria</taxon>
        <taxon>Bacillati</taxon>
        <taxon>Bacillota</taxon>
        <taxon>Bacilli</taxon>
        <taxon>Bacillales</taxon>
        <taxon>Paenibacillaceae</taxon>
        <taxon>Paenibacillus</taxon>
    </lineage>
</organism>
<dbReference type="InterPro" id="IPR019618">
    <property type="entry name" value="Spore_germination_GerPA"/>
</dbReference>
<sequence length="83" mass="9105">MRKERLTLTQPVINIFYIKINSISNNGAFSIGETLHHSHRVNSKSTGTNASFGDRAGATAQMKNTYIDPDVNDQGELSPPSDK</sequence>
<reference evidence="2 3" key="1">
    <citation type="submission" date="2019-02" db="EMBL/GenBank/DDBJ databases">
        <title>Paenibacillus sp. nov., isolated from surface-sterilized tissue of Thalictrum simplex L.</title>
        <authorList>
            <person name="Tuo L."/>
        </authorList>
    </citation>
    <scope>NUCLEOTIDE SEQUENCE [LARGE SCALE GENOMIC DNA]</scope>
    <source>
        <strain evidence="2 3">N2SHLJ1</strain>
    </source>
</reference>
<feature type="region of interest" description="Disordered" evidence="1">
    <location>
        <begin position="40"/>
        <end position="83"/>
    </location>
</feature>
<dbReference type="EMBL" id="SIRE01000019">
    <property type="protein sequence ID" value="TBL74695.1"/>
    <property type="molecule type" value="Genomic_DNA"/>
</dbReference>
<evidence type="ECO:0000313" key="3">
    <source>
        <dbReference type="Proteomes" id="UP000293142"/>
    </source>
</evidence>
<evidence type="ECO:0000256" key="1">
    <source>
        <dbReference type="SAM" id="MobiDB-lite"/>
    </source>
</evidence>
<dbReference type="Proteomes" id="UP000293142">
    <property type="component" value="Unassembled WGS sequence"/>
</dbReference>
<evidence type="ECO:0000313" key="2">
    <source>
        <dbReference type="EMBL" id="TBL74695.1"/>
    </source>
</evidence>
<dbReference type="AlphaFoldDB" id="A0A4Q9DLS2"/>
<dbReference type="RefSeq" id="WP_131016195.1">
    <property type="nucleotide sequence ID" value="NZ_SIRE01000019.1"/>
</dbReference>